<evidence type="ECO:0000256" key="4">
    <source>
        <dbReference type="ARBA" id="ARBA00019824"/>
    </source>
</evidence>
<dbReference type="PANTHER" id="PTHR12755">
    <property type="entry name" value="CLEAVAGE/POLYADENYLATION FACTOR IA SUBUNIT CLP1P"/>
    <property type="match status" value="1"/>
</dbReference>
<keyword evidence="7" id="KW-0418">Kinase</keyword>
<name>A0A3M6WJM8_HORWE</name>
<comment type="similarity">
    <text evidence="2">Belongs to the Clp1 family. NOL9/GRC3 subfamily.</text>
</comment>
<dbReference type="Proteomes" id="UP000281245">
    <property type="component" value="Unassembled WGS sequence"/>
</dbReference>
<feature type="region of interest" description="Disordered" evidence="9">
    <location>
        <begin position="28"/>
        <end position="64"/>
    </location>
</feature>
<dbReference type="PANTHER" id="PTHR12755:SF3">
    <property type="entry name" value="POLYNUCLEOTIDE 5'-HYDROXYL-KINASE NOL9"/>
    <property type="match status" value="1"/>
</dbReference>
<dbReference type="GO" id="GO:0000448">
    <property type="term" value="P:cleavage in ITS2 between 5.8S rRNA and LSU-rRNA of tricistronic rRNA transcript (SSU-rRNA, 5.8S rRNA, LSU-rRNA)"/>
    <property type="evidence" value="ECO:0007669"/>
    <property type="project" value="TreeGrafter"/>
</dbReference>
<dbReference type="OrthoDB" id="4054781at2759"/>
<dbReference type="InterPro" id="IPR032319">
    <property type="entry name" value="CLP1_P"/>
</dbReference>
<keyword evidence="8" id="KW-0067">ATP-binding</keyword>
<dbReference type="InterPro" id="IPR045116">
    <property type="entry name" value="Clp1/Grc3"/>
</dbReference>
<evidence type="ECO:0000256" key="9">
    <source>
        <dbReference type="SAM" id="MobiDB-lite"/>
    </source>
</evidence>
<evidence type="ECO:0000313" key="12">
    <source>
        <dbReference type="Proteomes" id="UP000281245"/>
    </source>
</evidence>
<evidence type="ECO:0000259" key="10">
    <source>
        <dbReference type="Pfam" id="PF16575"/>
    </source>
</evidence>
<evidence type="ECO:0000256" key="2">
    <source>
        <dbReference type="ARBA" id="ARBA00011003"/>
    </source>
</evidence>
<evidence type="ECO:0000256" key="6">
    <source>
        <dbReference type="ARBA" id="ARBA00022741"/>
    </source>
</evidence>
<accession>A0A3M6WJM8</accession>
<keyword evidence="5" id="KW-0808">Transferase</keyword>
<protein>
    <recommendedName>
        <fullName evidence="4">Polynucleotide 5'-hydroxyl-kinase GRC3</fullName>
    </recommendedName>
    <alternativeName>
        <fullName evidence="3">Polynucleotide 5'-hydroxyl-kinase grc3</fullName>
    </alternativeName>
</protein>
<evidence type="ECO:0000256" key="7">
    <source>
        <dbReference type="ARBA" id="ARBA00022777"/>
    </source>
</evidence>
<dbReference type="VEuPathDB" id="FungiDB:BTJ68_00138"/>
<feature type="domain" description="Clp1 P-loop" evidence="10">
    <location>
        <begin position="246"/>
        <end position="432"/>
    </location>
</feature>
<keyword evidence="6" id="KW-0547">Nucleotide-binding</keyword>
<sequence>MAQKRKAQDAFGKSNGQLSAFAVARLAKQSKATPAQASPPPLATVIGDEAYSNHADEHADGGAESDYDHAIENVQGNVRSPKASSNMVLSAFDRTANSPDRKDGSVTVIIHNSQHVTCVGEWNLQVLQGLATLYGAVVHPGSGLQKVYAPSTHALPSITARRDNTVIRLSNVNSSMRKLDNLSPNFRNIWAAAPNTSQTFALLETAADDESQRILTPLEVDKTLQNVLTRLTVDAQGQGSRIMAIGAKSSGKSTFNRLLCNSILSKPSVKKLLYLDLDPGQPEFTPPGQVALVEVSSYIFGPSFTHAASSSSQSYRLLRTHTLAATTFKDDPAHYMACAQDLISHAGSRLPLVINSCGWVSGLGANVLADVVSAIGLSEAVIFDPVEEPFVEWLENQPSKMAVHRLPRQASRPSPRTPAEMRAMQNMAYFHQRESRNSGDRSWSGKPISSLRPWTISYGGPTADIIALLSYGQAPSPAFLAEVLDGSLVAVVTVDVRHMDEAFGTDSYADFTGDAPSLEGIISRTAEELPYIRTDCQGITHPLHPRYSECVGLALVRSIDAKSKQLHLITPLPDEKMAALSDKKVVLVRGSFDAPEWAYLEDLYFGSDDSFNNHERPWSLHKGFKWQLAMDIPDYDPTEYPVPLDLAEIYSGTWLLKFPMRTT</sequence>
<dbReference type="GO" id="GO:0005634">
    <property type="term" value="C:nucleus"/>
    <property type="evidence" value="ECO:0007669"/>
    <property type="project" value="TreeGrafter"/>
</dbReference>
<dbReference type="AlphaFoldDB" id="A0A3M6WJM8"/>
<dbReference type="GO" id="GO:0051731">
    <property type="term" value="F:polynucleotide 5'-hydroxyl-kinase activity"/>
    <property type="evidence" value="ECO:0007669"/>
    <property type="project" value="InterPro"/>
</dbReference>
<evidence type="ECO:0000256" key="1">
    <source>
        <dbReference type="ARBA" id="ARBA00003798"/>
    </source>
</evidence>
<comment type="function">
    <text evidence="1">Polynucleotide 5'-kinase involved in rRNA processing.</text>
</comment>
<comment type="caution">
    <text evidence="11">The sequence shown here is derived from an EMBL/GenBank/DDBJ whole genome shotgun (WGS) entry which is preliminary data.</text>
</comment>
<dbReference type="InterPro" id="IPR027417">
    <property type="entry name" value="P-loop_NTPase"/>
</dbReference>
<dbReference type="EMBL" id="QWIJ01000788">
    <property type="protein sequence ID" value="RMX78764.1"/>
    <property type="molecule type" value="Genomic_DNA"/>
</dbReference>
<dbReference type="GO" id="GO:0005524">
    <property type="term" value="F:ATP binding"/>
    <property type="evidence" value="ECO:0007669"/>
    <property type="project" value="UniProtKB-KW"/>
</dbReference>
<reference evidence="11 12" key="1">
    <citation type="journal article" date="2018" name="BMC Genomics">
        <title>Genomic evidence for intraspecific hybridization in a clonal and extremely halotolerant yeast.</title>
        <authorList>
            <person name="Gostincar C."/>
            <person name="Stajich J.E."/>
            <person name="Zupancic J."/>
            <person name="Zalar P."/>
            <person name="Gunde-Cimerman N."/>
        </authorList>
    </citation>
    <scope>NUCLEOTIDE SEQUENCE [LARGE SCALE GENOMIC DNA]</scope>
    <source>
        <strain evidence="11 12">EXF-6656</strain>
    </source>
</reference>
<feature type="compositionally biased region" description="Basic and acidic residues" evidence="9">
    <location>
        <begin position="54"/>
        <end position="64"/>
    </location>
</feature>
<evidence type="ECO:0000313" key="11">
    <source>
        <dbReference type="EMBL" id="RMX78764.1"/>
    </source>
</evidence>
<evidence type="ECO:0000256" key="3">
    <source>
        <dbReference type="ARBA" id="ARBA00018706"/>
    </source>
</evidence>
<gene>
    <name evidence="11" type="ORF">D0869_08824</name>
</gene>
<evidence type="ECO:0000256" key="8">
    <source>
        <dbReference type="ARBA" id="ARBA00022840"/>
    </source>
</evidence>
<proteinExistence type="inferred from homology"/>
<organism evidence="11 12">
    <name type="scientific">Hortaea werneckii</name>
    <name type="common">Black yeast</name>
    <name type="synonym">Cladosporium werneckii</name>
    <dbReference type="NCBI Taxonomy" id="91943"/>
    <lineage>
        <taxon>Eukaryota</taxon>
        <taxon>Fungi</taxon>
        <taxon>Dikarya</taxon>
        <taxon>Ascomycota</taxon>
        <taxon>Pezizomycotina</taxon>
        <taxon>Dothideomycetes</taxon>
        <taxon>Dothideomycetidae</taxon>
        <taxon>Mycosphaerellales</taxon>
        <taxon>Teratosphaeriaceae</taxon>
        <taxon>Hortaea</taxon>
    </lineage>
</organism>
<dbReference type="Pfam" id="PF16575">
    <property type="entry name" value="CLP1_P"/>
    <property type="match status" value="1"/>
</dbReference>
<dbReference type="Gene3D" id="3.40.50.300">
    <property type="entry name" value="P-loop containing nucleotide triphosphate hydrolases"/>
    <property type="match status" value="1"/>
</dbReference>
<evidence type="ECO:0000256" key="5">
    <source>
        <dbReference type="ARBA" id="ARBA00022679"/>
    </source>
</evidence>